<reference evidence="7" key="1">
    <citation type="submission" date="2016-06" db="EMBL/GenBank/DDBJ databases">
        <authorList>
            <person name="Varghese N."/>
            <person name="Submissions Spin"/>
        </authorList>
    </citation>
    <scope>NUCLEOTIDE SEQUENCE [LARGE SCALE GENOMIC DNA]</scope>
    <source>
        <strain evidence="7">DSM 44830</strain>
    </source>
</reference>
<keyword evidence="4" id="KW-0411">Iron-sulfur</keyword>
<dbReference type="InterPro" id="IPR006656">
    <property type="entry name" value="Mopterin_OxRdtase"/>
</dbReference>
<dbReference type="Gene3D" id="3.40.228.10">
    <property type="entry name" value="Dimethylsulfoxide Reductase, domain 2"/>
    <property type="match status" value="1"/>
</dbReference>
<dbReference type="OrthoDB" id="7376058at2"/>
<dbReference type="Pfam" id="PF01568">
    <property type="entry name" value="Molydop_binding"/>
    <property type="match status" value="1"/>
</dbReference>
<dbReference type="Proteomes" id="UP000199504">
    <property type="component" value="Unassembled WGS sequence"/>
</dbReference>
<dbReference type="GO" id="GO:0016020">
    <property type="term" value="C:membrane"/>
    <property type="evidence" value="ECO:0007669"/>
    <property type="project" value="TreeGrafter"/>
</dbReference>
<dbReference type="GO" id="GO:0009703">
    <property type="term" value="F:nitrate reductase (NADH) activity"/>
    <property type="evidence" value="ECO:0007669"/>
    <property type="project" value="UniProtKB-EC"/>
</dbReference>
<dbReference type="GO" id="GO:0022904">
    <property type="term" value="P:respiratory electron transport chain"/>
    <property type="evidence" value="ECO:0007669"/>
    <property type="project" value="TreeGrafter"/>
</dbReference>
<dbReference type="Gene3D" id="2.20.25.90">
    <property type="entry name" value="ADC-like domains"/>
    <property type="match status" value="1"/>
</dbReference>
<organism evidence="6 7">
    <name type="scientific">Micromonospora mirobrigensis</name>
    <dbReference type="NCBI Taxonomy" id="262898"/>
    <lineage>
        <taxon>Bacteria</taxon>
        <taxon>Bacillati</taxon>
        <taxon>Actinomycetota</taxon>
        <taxon>Actinomycetes</taxon>
        <taxon>Micromonosporales</taxon>
        <taxon>Micromonosporaceae</taxon>
        <taxon>Micromonospora</taxon>
    </lineage>
</organism>
<dbReference type="Gene3D" id="3.40.50.740">
    <property type="match status" value="1"/>
</dbReference>
<dbReference type="Gene3D" id="2.40.40.20">
    <property type="match status" value="1"/>
</dbReference>
<dbReference type="GO" id="GO:0043546">
    <property type="term" value="F:molybdopterin cofactor binding"/>
    <property type="evidence" value="ECO:0007669"/>
    <property type="project" value="InterPro"/>
</dbReference>
<protein>
    <submittedName>
        <fullName evidence="6">Assimilatory nitrate reductase (NADH) alpha subunit apoprotein</fullName>
        <ecNumber evidence="6">1.7.1.1</ecNumber>
    </submittedName>
</protein>
<evidence type="ECO:0000313" key="7">
    <source>
        <dbReference type="Proteomes" id="UP000199504"/>
    </source>
</evidence>
<keyword evidence="1" id="KW-0004">4Fe-4S</keyword>
<dbReference type="SUPFAM" id="SSF53706">
    <property type="entry name" value="Formate dehydrogenase/DMSO reductase, domains 1-3"/>
    <property type="match status" value="1"/>
</dbReference>
<evidence type="ECO:0000259" key="5">
    <source>
        <dbReference type="SMART" id="SM00926"/>
    </source>
</evidence>
<dbReference type="GO" id="GO:0051539">
    <property type="term" value="F:4 iron, 4 sulfur cluster binding"/>
    <property type="evidence" value="ECO:0007669"/>
    <property type="project" value="UniProtKB-KW"/>
</dbReference>
<gene>
    <name evidence="6" type="ORF">GA0070564_103547</name>
</gene>
<dbReference type="InterPro" id="IPR009010">
    <property type="entry name" value="Asp_de-COase-like_dom_sf"/>
</dbReference>
<evidence type="ECO:0000256" key="4">
    <source>
        <dbReference type="ARBA" id="ARBA00023014"/>
    </source>
</evidence>
<dbReference type="CDD" id="cd00508">
    <property type="entry name" value="MopB_CT_Fdh-Nap-like"/>
    <property type="match status" value="1"/>
</dbReference>
<keyword evidence="2" id="KW-0479">Metal-binding</keyword>
<dbReference type="STRING" id="262898.GA0070564_103547"/>
<dbReference type="EMBL" id="FMCX01000003">
    <property type="protein sequence ID" value="SCF15835.1"/>
    <property type="molecule type" value="Genomic_DNA"/>
</dbReference>
<keyword evidence="6" id="KW-0560">Oxidoreductase</keyword>
<evidence type="ECO:0000313" key="6">
    <source>
        <dbReference type="EMBL" id="SCF15835.1"/>
    </source>
</evidence>
<dbReference type="PANTHER" id="PTHR43105:SF10">
    <property type="entry name" value="NADH-QUINONE OXIDOREDUCTASE SUBUNIT G"/>
    <property type="match status" value="1"/>
</dbReference>
<sequence length="719" mass="76511">MTDGVRTATQPGAGSPEVATHCPYCALQCAMTLRHSAAGIEVLPRQFPTNRGGLCQKGWTAAELLDHPDRLTTPLLRDRPGGELRPASWDEALDRIAAGIRTVQAGHGRDAVAVFGGGGLTNEKAYALGKFARVALRTRHIDYNGRWCMSSAAAAGLRSFGVDRGLPFPLADLGRADTLLLVGANPAETMPPLMRHLADQRRRGGRLIVVDPRLTATARQADLHLQPLPGTDLAVANALLHIALTEGWVDREYVAARTTGFDDVRRTVAGYWPAEVERLSGVPVADLEATARALGTAGSAVILTARGAEQHAKGVDTVSAFVNLALALGLPGRPGSGYGCLTGQGNGQGGREHGQKADQLPGYRRIDDPAARTHVAGVWGVDPDELPGPGVPAYQLLESLGTADGPKALLVFGSNPVVSAPRAAHVESRLRDLDLLVVADFLLSETAALADVVLPVAQWAEEDGTMTNLEGRVLRRRALREPPPGVRTDLAVLAALAHRLQAGAPSYRLSHSRGPLLTPAAGFPTDPREVFEELRRASAGGPADYAGVTWDRIDGAEGVFWPCPDVDGPDSPRLFADSFPTPDGRARFHPVTHRPAAEQVCADYPLHFTTGRVLAQYQSGSQTRRVAALRRAAPDAFVELHPDLADRLGVADGEQVRVVSRRGELCAAARLSPGIRPDTVFAPFHWPGAARANSVTNDAVDPVSGMPEFKICAVRVEKR</sequence>
<dbReference type="SMART" id="SM00926">
    <property type="entry name" value="Molybdop_Fe4S4"/>
    <property type="match status" value="1"/>
</dbReference>
<dbReference type="InterPro" id="IPR006963">
    <property type="entry name" value="Mopterin_OxRdtase_4Fe-4S_dom"/>
</dbReference>
<dbReference type="Pfam" id="PF04879">
    <property type="entry name" value="Molybdop_Fe4S4"/>
    <property type="match status" value="1"/>
</dbReference>
<dbReference type="InterPro" id="IPR006657">
    <property type="entry name" value="MoPterin_dinucl-bd_dom"/>
</dbReference>
<feature type="domain" description="4Fe-4S Mo/W bis-MGD-type" evidence="5">
    <location>
        <begin position="15"/>
        <end position="67"/>
    </location>
</feature>
<keyword evidence="3" id="KW-0408">Iron</keyword>
<keyword evidence="7" id="KW-1185">Reference proteome</keyword>
<dbReference type="SUPFAM" id="SSF50692">
    <property type="entry name" value="ADC-like"/>
    <property type="match status" value="1"/>
</dbReference>
<name>A0A1C4Y526_9ACTN</name>
<dbReference type="PANTHER" id="PTHR43105">
    <property type="entry name" value="RESPIRATORY NITRATE REDUCTASE"/>
    <property type="match status" value="1"/>
</dbReference>
<evidence type="ECO:0000256" key="2">
    <source>
        <dbReference type="ARBA" id="ARBA00022723"/>
    </source>
</evidence>
<evidence type="ECO:0000256" key="1">
    <source>
        <dbReference type="ARBA" id="ARBA00022485"/>
    </source>
</evidence>
<dbReference type="InterPro" id="IPR050123">
    <property type="entry name" value="Prok_molybdopt-oxidoreductase"/>
</dbReference>
<dbReference type="GO" id="GO:0003954">
    <property type="term" value="F:NADH dehydrogenase activity"/>
    <property type="evidence" value="ECO:0007669"/>
    <property type="project" value="TreeGrafter"/>
</dbReference>
<dbReference type="EC" id="1.7.1.1" evidence="6"/>
<dbReference type="AlphaFoldDB" id="A0A1C4Y526"/>
<accession>A0A1C4Y526</accession>
<evidence type="ECO:0000256" key="3">
    <source>
        <dbReference type="ARBA" id="ARBA00023004"/>
    </source>
</evidence>
<dbReference type="Pfam" id="PF00384">
    <property type="entry name" value="Molybdopterin"/>
    <property type="match status" value="1"/>
</dbReference>
<proteinExistence type="predicted"/>
<dbReference type="GO" id="GO:0046872">
    <property type="term" value="F:metal ion binding"/>
    <property type="evidence" value="ECO:0007669"/>
    <property type="project" value="UniProtKB-KW"/>
</dbReference>